<protein>
    <submittedName>
        <fullName evidence="3">Uncharacterized protein</fullName>
    </submittedName>
</protein>
<dbReference type="RefSeq" id="WP_324269336.1">
    <property type="nucleotide sequence ID" value="NZ_JAWLNX010000034.1"/>
</dbReference>
<feature type="transmembrane region" description="Helical" evidence="2">
    <location>
        <begin position="36"/>
        <end position="53"/>
    </location>
</feature>
<evidence type="ECO:0000256" key="1">
    <source>
        <dbReference type="SAM" id="Coils"/>
    </source>
</evidence>
<proteinExistence type="predicted"/>
<accession>A0ABU6AKS4</accession>
<sequence length="192" mass="21001">MFSSFWRSGFSTLVAVLVGSAAIALAAPWRELSNFGVGFVVGTFGIFGALAVYEIRELLTAWKTDAPTVAAEEDAFEHRIEELTRHLNRSQQLIEELTAEVRAKKTSLEQLTAEADEKQKLATIHADAAAAVEALFARKNEELVERLQRQSRFRAVISLLLSGVALALVVGVAGNYVFTWISTGQMPPVILP</sequence>
<keyword evidence="2" id="KW-0812">Transmembrane</keyword>
<evidence type="ECO:0000256" key="2">
    <source>
        <dbReference type="SAM" id="Phobius"/>
    </source>
</evidence>
<comment type="caution">
    <text evidence="3">The sequence shown here is derived from an EMBL/GenBank/DDBJ whole genome shotgun (WGS) entry which is preliminary data.</text>
</comment>
<keyword evidence="1" id="KW-0175">Coiled coil</keyword>
<reference evidence="3 4" key="1">
    <citation type="submission" date="2023-10" db="EMBL/GenBank/DDBJ databases">
        <title>Saccharopolyspora sp. nov., isolated from mangrove soil.</title>
        <authorList>
            <person name="Lu Y."/>
            <person name="Liu W."/>
        </authorList>
    </citation>
    <scope>NUCLEOTIDE SEQUENCE [LARGE SCALE GENOMIC DNA]</scope>
    <source>
        <strain evidence="3 4">S2-29</strain>
    </source>
</reference>
<organism evidence="3 4">
    <name type="scientific">Saccharopolyspora mangrovi</name>
    <dbReference type="NCBI Taxonomy" id="3082379"/>
    <lineage>
        <taxon>Bacteria</taxon>
        <taxon>Bacillati</taxon>
        <taxon>Actinomycetota</taxon>
        <taxon>Actinomycetes</taxon>
        <taxon>Pseudonocardiales</taxon>
        <taxon>Pseudonocardiaceae</taxon>
        <taxon>Saccharopolyspora</taxon>
    </lineage>
</organism>
<gene>
    <name evidence="3" type="ORF">R4I43_31375</name>
</gene>
<keyword evidence="4" id="KW-1185">Reference proteome</keyword>
<name>A0ABU6AKS4_9PSEU</name>
<evidence type="ECO:0000313" key="4">
    <source>
        <dbReference type="Proteomes" id="UP001327093"/>
    </source>
</evidence>
<feature type="coiled-coil region" evidence="1">
    <location>
        <begin position="80"/>
        <end position="121"/>
    </location>
</feature>
<dbReference type="EMBL" id="JAWLNX010000034">
    <property type="protein sequence ID" value="MEB3371910.1"/>
    <property type="molecule type" value="Genomic_DNA"/>
</dbReference>
<feature type="transmembrane region" description="Helical" evidence="2">
    <location>
        <begin position="156"/>
        <end position="178"/>
    </location>
</feature>
<evidence type="ECO:0000313" key="3">
    <source>
        <dbReference type="EMBL" id="MEB3371910.1"/>
    </source>
</evidence>
<keyword evidence="2" id="KW-1133">Transmembrane helix</keyword>
<keyword evidence="2" id="KW-0472">Membrane</keyword>
<dbReference type="Proteomes" id="UP001327093">
    <property type="component" value="Unassembled WGS sequence"/>
</dbReference>